<sequence>MYYLCDVDIVEIEQESLATESNCYEKYQLSTAVVLCSPEQAYAQLAPLTRHMKMLNIASSVGSSSHFPMNKTKQKNSNGSLKITDIKQQIKIQKEESLQKRLIYVKKEWTVVNSQTSIYDKENSYQFEVRHKDFKNK</sequence>
<reference evidence="2" key="1">
    <citation type="submission" date="2016-11" db="UniProtKB">
        <authorList>
            <consortium name="WormBaseParasite"/>
        </authorList>
    </citation>
    <scope>IDENTIFICATION</scope>
</reference>
<evidence type="ECO:0000313" key="1">
    <source>
        <dbReference type="Proteomes" id="UP000095283"/>
    </source>
</evidence>
<evidence type="ECO:0000313" key="2">
    <source>
        <dbReference type="WBParaSite" id="Hba_11242"/>
    </source>
</evidence>
<dbReference type="AlphaFoldDB" id="A0A1I7X1G9"/>
<dbReference type="WBParaSite" id="Hba_11242">
    <property type="protein sequence ID" value="Hba_11242"/>
    <property type="gene ID" value="Hba_11242"/>
</dbReference>
<proteinExistence type="predicted"/>
<accession>A0A1I7X1G9</accession>
<protein>
    <submittedName>
        <fullName evidence="2">Uncharacterized protein</fullName>
    </submittedName>
</protein>
<dbReference type="Proteomes" id="UP000095283">
    <property type="component" value="Unplaced"/>
</dbReference>
<name>A0A1I7X1G9_HETBA</name>
<organism evidence="1 2">
    <name type="scientific">Heterorhabditis bacteriophora</name>
    <name type="common">Entomopathogenic nematode worm</name>
    <dbReference type="NCBI Taxonomy" id="37862"/>
    <lineage>
        <taxon>Eukaryota</taxon>
        <taxon>Metazoa</taxon>
        <taxon>Ecdysozoa</taxon>
        <taxon>Nematoda</taxon>
        <taxon>Chromadorea</taxon>
        <taxon>Rhabditida</taxon>
        <taxon>Rhabditina</taxon>
        <taxon>Rhabditomorpha</taxon>
        <taxon>Strongyloidea</taxon>
        <taxon>Heterorhabditidae</taxon>
        <taxon>Heterorhabditis</taxon>
    </lineage>
</organism>
<keyword evidence="1" id="KW-1185">Reference proteome</keyword>